<evidence type="ECO:0000313" key="1">
    <source>
        <dbReference type="EMBL" id="OAX33275.1"/>
    </source>
</evidence>
<protein>
    <submittedName>
        <fullName evidence="1">Uncharacterized protein</fullName>
    </submittedName>
</protein>
<name>A0A1B7MKY9_9AGAM</name>
<dbReference type="EMBL" id="KV448800">
    <property type="protein sequence ID" value="OAX33275.1"/>
    <property type="molecule type" value="Genomic_DNA"/>
</dbReference>
<organism evidence="1 2">
    <name type="scientific">Rhizopogon vinicolor AM-OR11-026</name>
    <dbReference type="NCBI Taxonomy" id="1314800"/>
    <lineage>
        <taxon>Eukaryota</taxon>
        <taxon>Fungi</taxon>
        <taxon>Dikarya</taxon>
        <taxon>Basidiomycota</taxon>
        <taxon>Agaricomycotina</taxon>
        <taxon>Agaricomycetes</taxon>
        <taxon>Agaricomycetidae</taxon>
        <taxon>Boletales</taxon>
        <taxon>Suillineae</taxon>
        <taxon>Rhizopogonaceae</taxon>
        <taxon>Rhizopogon</taxon>
    </lineage>
</organism>
<dbReference type="InParanoid" id="A0A1B7MKY9"/>
<sequence>MSLSVLPASLRTSALLIHSAAEPCRSSCIAWAAALAQQWGGESRQNTISFAQVKDITQVRHMMDVRMLEVL</sequence>
<gene>
    <name evidence="1" type="ORF">K503DRAFT_775795</name>
</gene>
<dbReference type="Proteomes" id="UP000092154">
    <property type="component" value="Unassembled WGS sequence"/>
</dbReference>
<keyword evidence="2" id="KW-1185">Reference proteome</keyword>
<dbReference type="AlphaFoldDB" id="A0A1B7MKY9"/>
<accession>A0A1B7MKY9</accession>
<reference evidence="1 2" key="1">
    <citation type="submission" date="2016-06" db="EMBL/GenBank/DDBJ databases">
        <title>Comparative genomics of the ectomycorrhizal sister species Rhizopogon vinicolor and Rhizopogon vesiculosus (Basidiomycota: Boletales) reveals a divergence of the mating type B locus.</title>
        <authorList>
            <consortium name="DOE Joint Genome Institute"/>
            <person name="Mujic A.B."/>
            <person name="Kuo A."/>
            <person name="Tritt A."/>
            <person name="Lipzen A."/>
            <person name="Chen C."/>
            <person name="Johnson J."/>
            <person name="Sharma A."/>
            <person name="Barry K."/>
            <person name="Grigoriev I.V."/>
            <person name="Spatafora J.W."/>
        </authorList>
    </citation>
    <scope>NUCLEOTIDE SEQUENCE [LARGE SCALE GENOMIC DNA]</scope>
    <source>
        <strain evidence="1 2">AM-OR11-026</strain>
    </source>
</reference>
<proteinExistence type="predicted"/>
<evidence type="ECO:0000313" key="2">
    <source>
        <dbReference type="Proteomes" id="UP000092154"/>
    </source>
</evidence>